<dbReference type="Pfam" id="PF02230">
    <property type="entry name" value="Abhydrolase_2"/>
    <property type="match status" value="1"/>
</dbReference>
<keyword evidence="6" id="KW-0963">Cytoplasm</keyword>
<keyword evidence="7" id="KW-0378">Hydrolase</keyword>
<dbReference type="FunFam" id="3.40.50.1820:FF:000276">
    <property type="entry name" value="Acyl-protein thioesterase 1"/>
    <property type="match status" value="1"/>
</dbReference>
<evidence type="ECO:0000313" key="16">
    <source>
        <dbReference type="Proteomes" id="UP000694044"/>
    </source>
</evidence>
<dbReference type="EC" id="3.1.2.22" evidence="4"/>
<dbReference type="PANTHER" id="PTHR10655:SF17">
    <property type="entry name" value="LYSOPHOSPHOLIPASE-LIKE PROTEIN 1"/>
    <property type="match status" value="1"/>
</dbReference>
<evidence type="ECO:0000256" key="12">
    <source>
        <dbReference type="ARBA" id="ARBA00031195"/>
    </source>
</evidence>
<comment type="caution">
    <text evidence="15">The sequence shown here is derived from an EMBL/GenBank/DDBJ whole genome shotgun (WGS) entry which is preliminary data.</text>
</comment>
<evidence type="ECO:0000256" key="13">
    <source>
        <dbReference type="ARBA" id="ARBA00047337"/>
    </source>
</evidence>
<dbReference type="InterPro" id="IPR003140">
    <property type="entry name" value="PLipase/COase/thioEstase"/>
</dbReference>
<gene>
    <name evidence="15" type="primary">LYPLA1_1</name>
    <name evidence="15" type="ORF">PHYPSEUDO_008878</name>
</gene>
<keyword evidence="10" id="KW-0539">Nucleus</keyword>
<evidence type="ECO:0000256" key="2">
    <source>
        <dbReference type="ARBA" id="ARBA00004496"/>
    </source>
</evidence>
<comment type="catalytic activity">
    <reaction evidence="13">
        <text>S-hexadecanoyl-L-cysteinyl-[protein] + H2O = L-cysteinyl-[protein] + hexadecanoate + H(+)</text>
        <dbReference type="Rhea" id="RHEA:19233"/>
        <dbReference type="Rhea" id="RHEA-COMP:10131"/>
        <dbReference type="Rhea" id="RHEA-COMP:11032"/>
        <dbReference type="ChEBI" id="CHEBI:7896"/>
        <dbReference type="ChEBI" id="CHEBI:15377"/>
        <dbReference type="ChEBI" id="CHEBI:15378"/>
        <dbReference type="ChEBI" id="CHEBI:29950"/>
        <dbReference type="ChEBI" id="CHEBI:74151"/>
        <dbReference type="EC" id="3.1.2.22"/>
    </reaction>
</comment>
<accession>A0A8T1VE61</accession>
<dbReference type="GO" id="GO:0052689">
    <property type="term" value="F:carboxylic ester hydrolase activity"/>
    <property type="evidence" value="ECO:0007669"/>
    <property type="project" value="UniProtKB-KW"/>
</dbReference>
<evidence type="ECO:0000256" key="10">
    <source>
        <dbReference type="ARBA" id="ARBA00023242"/>
    </source>
</evidence>
<organism evidence="15 16">
    <name type="scientific">Phytophthora pseudosyringae</name>
    <dbReference type="NCBI Taxonomy" id="221518"/>
    <lineage>
        <taxon>Eukaryota</taxon>
        <taxon>Sar</taxon>
        <taxon>Stramenopiles</taxon>
        <taxon>Oomycota</taxon>
        <taxon>Peronosporomycetes</taxon>
        <taxon>Peronosporales</taxon>
        <taxon>Peronosporaceae</taxon>
        <taxon>Phytophthora</taxon>
    </lineage>
</organism>
<comment type="subcellular location">
    <subcellularLocation>
        <location evidence="2">Cytoplasm</location>
    </subcellularLocation>
    <subcellularLocation>
        <location evidence="1">Nucleus</location>
    </subcellularLocation>
</comment>
<dbReference type="OrthoDB" id="2418081at2759"/>
<protein>
    <recommendedName>
        <fullName evidence="4">palmitoyl-protein hydrolase</fullName>
        <ecNumber evidence="4">3.1.2.22</ecNumber>
    </recommendedName>
    <alternativeName>
        <fullName evidence="12">Palmitoyl-protein hydrolase</fullName>
    </alternativeName>
</protein>
<evidence type="ECO:0000259" key="14">
    <source>
        <dbReference type="Pfam" id="PF02230"/>
    </source>
</evidence>
<evidence type="ECO:0000256" key="6">
    <source>
        <dbReference type="ARBA" id="ARBA00022490"/>
    </source>
</evidence>
<dbReference type="AlphaFoldDB" id="A0A8T1VE61"/>
<evidence type="ECO:0000256" key="1">
    <source>
        <dbReference type="ARBA" id="ARBA00004123"/>
    </source>
</evidence>
<evidence type="ECO:0000256" key="5">
    <source>
        <dbReference type="ARBA" id="ARBA00022487"/>
    </source>
</evidence>
<keyword evidence="5" id="KW-0719">Serine esterase</keyword>
<evidence type="ECO:0000256" key="8">
    <source>
        <dbReference type="ARBA" id="ARBA00022832"/>
    </source>
</evidence>
<evidence type="ECO:0000256" key="4">
    <source>
        <dbReference type="ARBA" id="ARBA00012423"/>
    </source>
</evidence>
<feature type="domain" description="Phospholipase/carboxylesterase/thioesterase" evidence="14">
    <location>
        <begin position="13"/>
        <end position="228"/>
    </location>
</feature>
<comment type="function">
    <text evidence="11">Hydrolyzes fatty acids from S-acylated cysteine residues in proteins with a strong preference for palmitoylated G-alpha proteins over other acyl substrates. Mediates the deacylation of G-alpha proteins such as GPA1 in vivo, but has weak or no activity toward palmitoylated Ras proteins. Has weak lysophospholipase activity in vitro; however such activity may not exist in vivo.</text>
</comment>
<dbReference type="Proteomes" id="UP000694044">
    <property type="component" value="Unassembled WGS sequence"/>
</dbReference>
<dbReference type="GO" id="GO:0005634">
    <property type="term" value="C:nucleus"/>
    <property type="evidence" value="ECO:0007669"/>
    <property type="project" value="UniProtKB-SubCell"/>
</dbReference>
<proteinExistence type="inferred from homology"/>
<comment type="similarity">
    <text evidence="3">Belongs to the AB hydrolase superfamily. AB hydrolase 2 family.</text>
</comment>
<evidence type="ECO:0000256" key="7">
    <source>
        <dbReference type="ARBA" id="ARBA00022801"/>
    </source>
</evidence>
<evidence type="ECO:0000256" key="11">
    <source>
        <dbReference type="ARBA" id="ARBA00029392"/>
    </source>
</evidence>
<name>A0A8T1VE61_9STRA</name>
<keyword evidence="16" id="KW-1185">Reference proteome</keyword>
<dbReference type="GO" id="GO:0008474">
    <property type="term" value="F:palmitoyl-(protein) hydrolase activity"/>
    <property type="evidence" value="ECO:0007669"/>
    <property type="project" value="UniProtKB-EC"/>
</dbReference>
<sequence>MSTSRLTTDADKNIVLSPEKPTAAVVFLHGLGDTGHGWSDAMAMLAKDLPHVKFLLPTGAFTPAPIPVTLNMGMRMPAWYDIVSLARVNGDNADGIDASRDRIMAIIEKEVAAGIPLSRIVLGGFSQGAALSLFSGYQTQTVLGGVIAMSGYLPRFQSFQFAPETADVPLLMCHGEEDPVVRFEYGKMSKEKLEAAGVKDIEFHSFPDMQHGACQEELDDVAKWLQRVIPETQK</sequence>
<dbReference type="GO" id="GO:0006631">
    <property type="term" value="P:fatty acid metabolic process"/>
    <property type="evidence" value="ECO:0007669"/>
    <property type="project" value="UniProtKB-KW"/>
</dbReference>
<evidence type="ECO:0000256" key="3">
    <source>
        <dbReference type="ARBA" id="ARBA00006499"/>
    </source>
</evidence>
<dbReference type="PANTHER" id="PTHR10655">
    <property type="entry name" value="LYSOPHOSPHOLIPASE-RELATED"/>
    <property type="match status" value="1"/>
</dbReference>
<dbReference type="GO" id="GO:0005737">
    <property type="term" value="C:cytoplasm"/>
    <property type="evidence" value="ECO:0007669"/>
    <property type="project" value="UniProtKB-SubCell"/>
</dbReference>
<evidence type="ECO:0000313" key="15">
    <source>
        <dbReference type="EMBL" id="KAG7379226.1"/>
    </source>
</evidence>
<dbReference type="InterPro" id="IPR050565">
    <property type="entry name" value="LYPA1-2/EST-like"/>
</dbReference>
<reference evidence="15" key="1">
    <citation type="submission" date="2021-02" db="EMBL/GenBank/DDBJ databases">
        <authorList>
            <person name="Palmer J.M."/>
        </authorList>
    </citation>
    <scope>NUCLEOTIDE SEQUENCE</scope>
    <source>
        <strain evidence="15">SCRP734</strain>
    </source>
</reference>
<keyword evidence="9" id="KW-0443">Lipid metabolism</keyword>
<keyword evidence="8" id="KW-0276">Fatty acid metabolism</keyword>
<dbReference type="EMBL" id="JAGDFM010000363">
    <property type="protein sequence ID" value="KAG7379226.1"/>
    <property type="molecule type" value="Genomic_DNA"/>
</dbReference>
<evidence type="ECO:0000256" key="9">
    <source>
        <dbReference type="ARBA" id="ARBA00023098"/>
    </source>
</evidence>